<dbReference type="Proteomes" id="UP000478052">
    <property type="component" value="Unassembled WGS sequence"/>
</dbReference>
<dbReference type="PANTHER" id="PTHR45749">
    <property type="match status" value="1"/>
</dbReference>
<evidence type="ECO:0000313" key="3">
    <source>
        <dbReference type="Proteomes" id="UP000478052"/>
    </source>
</evidence>
<comment type="caution">
    <text evidence="2">The sequence shown here is derived from an EMBL/GenBank/DDBJ whole genome shotgun (WGS) entry which is preliminary data.</text>
</comment>
<dbReference type="PANTHER" id="PTHR45749:SF35">
    <property type="entry name" value="AC-LIKE TRANSPOSASE-RELATED"/>
    <property type="match status" value="1"/>
</dbReference>
<evidence type="ECO:0000259" key="1">
    <source>
        <dbReference type="SMART" id="SM00597"/>
    </source>
</evidence>
<proteinExistence type="predicted"/>
<evidence type="ECO:0000313" key="2">
    <source>
        <dbReference type="EMBL" id="KAF0688039.1"/>
    </source>
</evidence>
<organism evidence="2 3">
    <name type="scientific">Aphis craccivora</name>
    <name type="common">Cowpea aphid</name>
    <dbReference type="NCBI Taxonomy" id="307492"/>
    <lineage>
        <taxon>Eukaryota</taxon>
        <taxon>Metazoa</taxon>
        <taxon>Ecdysozoa</taxon>
        <taxon>Arthropoda</taxon>
        <taxon>Hexapoda</taxon>
        <taxon>Insecta</taxon>
        <taxon>Pterygota</taxon>
        <taxon>Neoptera</taxon>
        <taxon>Paraneoptera</taxon>
        <taxon>Hemiptera</taxon>
        <taxon>Sternorrhyncha</taxon>
        <taxon>Aphidomorpha</taxon>
        <taxon>Aphidoidea</taxon>
        <taxon>Aphididae</taxon>
        <taxon>Aphidini</taxon>
        <taxon>Aphis</taxon>
        <taxon>Aphis</taxon>
    </lineage>
</organism>
<dbReference type="OrthoDB" id="6598476at2759"/>
<accession>A0A6G0VIG9</accession>
<name>A0A6G0VIG9_APHCR</name>
<feature type="domain" description="TTF-type" evidence="1">
    <location>
        <begin position="57"/>
        <end position="141"/>
    </location>
</feature>
<dbReference type="EMBL" id="VUJU01016665">
    <property type="protein sequence ID" value="KAF0688039.1"/>
    <property type="molecule type" value="Genomic_DNA"/>
</dbReference>
<sequence length="351" mass="41035">MNVNTVCCYSEDIEDPGNWPNIILKTMKLKIIKKGPVQIRKFKFPKNEENRCFSENYYNKLMSNGGPINRSWLVYSIKKDRVYCFSCRLFANTINLFGFIDGINDWKHLGDRIKTHEFKKDHLKTMKQWMDLSLNLENCHTLHHDLQNQILTEKDRWTTVLKRIIACILYLASQNDSFRGKHCTIYSNQNGKFLKLIEMLASFDNQLAEHLRNIKNKEIHQHYLGPRIQTELINLIGNKIRMEIISRIKHAKYYTIMLDITPDISNKEKLSLIIRILHIKKVNNKRVVEIQECFETRLGSLSLCLSNCRGQAYDNGANMVGHKQGVQARILEENPRALFLPCCAHSLNLLL</sequence>
<dbReference type="SMART" id="SM00597">
    <property type="entry name" value="ZnF_TTF"/>
    <property type="match status" value="1"/>
</dbReference>
<reference evidence="2 3" key="1">
    <citation type="submission" date="2019-08" db="EMBL/GenBank/DDBJ databases">
        <title>Whole genome of Aphis craccivora.</title>
        <authorList>
            <person name="Voronova N.V."/>
            <person name="Shulinski R.S."/>
            <person name="Bandarenka Y.V."/>
            <person name="Zhorov D.G."/>
            <person name="Warner D."/>
        </authorList>
    </citation>
    <scope>NUCLEOTIDE SEQUENCE [LARGE SCALE GENOMIC DNA]</scope>
    <source>
        <strain evidence="2">180601</strain>
        <tissue evidence="2">Whole Body</tissue>
    </source>
</reference>
<protein>
    <submittedName>
        <fullName evidence="2">Zinc finger MYM-type protein 1-like</fullName>
    </submittedName>
</protein>
<dbReference type="InterPro" id="IPR006580">
    <property type="entry name" value="Znf_TTF"/>
</dbReference>
<dbReference type="InterPro" id="IPR025398">
    <property type="entry name" value="DUF4371"/>
</dbReference>
<dbReference type="AlphaFoldDB" id="A0A6G0VIG9"/>
<dbReference type="Pfam" id="PF14291">
    <property type="entry name" value="DUF4371"/>
    <property type="match status" value="1"/>
</dbReference>
<keyword evidence="3" id="KW-1185">Reference proteome</keyword>
<gene>
    <name evidence="2" type="ORF">FWK35_00036494</name>
</gene>
<feature type="non-terminal residue" evidence="2">
    <location>
        <position position="351"/>
    </location>
</feature>